<sequence>MREASYTLSIIATVIFSIFIIPLAWTIPMTIITKNTINDGKEHIALGICHILFMPLVGIISGILLLLQENKTD</sequence>
<gene>
    <name evidence="2" type="ORF">SGLAD_v1c07510</name>
</gene>
<evidence type="ECO:0000256" key="1">
    <source>
        <dbReference type="SAM" id="Phobius"/>
    </source>
</evidence>
<name>A0A4P7AK66_9MOLU</name>
<dbReference type="EMBL" id="CP038013">
    <property type="protein sequence ID" value="QBQ07950.1"/>
    <property type="molecule type" value="Genomic_DNA"/>
</dbReference>
<keyword evidence="1" id="KW-1133">Transmembrane helix</keyword>
<reference evidence="2 3" key="1">
    <citation type="submission" date="2019-03" db="EMBL/GenBank/DDBJ databases">
        <title>Complete genome sequence of Spiroplasma gladiatoris TG-1 (DSM 22552).</title>
        <authorList>
            <person name="Lin Y.-C."/>
            <person name="Chou L."/>
            <person name="Kuo C.-H."/>
        </authorList>
    </citation>
    <scope>NUCLEOTIDE SEQUENCE [LARGE SCALE GENOMIC DNA]</scope>
    <source>
        <strain evidence="2 3">TG-1</strain>
    </source>
</reference>
<protein>
    <submittedName>
        <fullName evidence="2">Uncharacterized protein</fullName>
    </submittedName>
</protein>
<proteinExistence type="predicted"/>
<accession>A0A4P7AK66</accession>
<dbReference type="AlphaFoldDB" id="A0A4P7AK66"/>
<dbReference type="OrthoDB" id="390351at2"/>
<keyword evidence="1" id="KW-0812">Transmembrane</keyword>
<evidence type="ECO:0000313" key="3">
    <source>
        <dbReference type="Proteomes" id="UP000294309"/>
    </source>
</evidence>
<dbReference type="Proteomes" id="UP000294309">
    <property type="component" value="Chromosome"/>
</dbReference>
<dbReference type="KEGG" id="sgq:SGLAD_v1c07510"/>
<feature type="transmembrane region" description="Helical" evidence="1">
    <location>
        <begin position="44"/>
        <end position="67"/>
    </location>
</feature>
<organism evidence="2 3">
    <name type="scientific">Spiroplasma gladiatoris</name>
    <dbReference type="NCBI Taxonomy" id="2143"/>
    <lineage>
        <taxon>Bacteria</taxon>
        <taxon>Bacillati</taxon>
        <taxon>Mycoplasmatota</taxon>
        <taxon>Mollicutes</taxon>
        <taxon>Entomoplasmatales</taxon>
        <taxon>Spiroplasmataceae</taxon>
        <taxon>Spiroplasma</taxon>
    </lineage>
</organism>
<evidence type="ECO:0000313" key="2">
    <source>
        <dbReference type="EMBL" id="QBQ07950.1"/>
    </source>
</evidence>
<keyword evidence="3" id="KW-1185">Reference proteome</keyword>
<dbReference type="RefSeq" id="WP_134297753.1">
    <property type="nucleotide sequence ID" value="NZ_CP038013.1"/>
</dbReference>
<keyword evidence="1" id="KW-0472">Membrane</keyword>
<feature type="transmembrane region" description="Helical" evidence="1">
    <location>
        <begin position="6"/>
        <end position="32"/>
    </location>
</feature>